<dbReference type="PANTHER" id="PTHR44757:SF2">
    <property type="entry name" value="BIOFILM ARCHITECTURE MAINTENANCE PROTEIN MBAA"/>
    <property type="match status" value="1"/>
</dbReference>
<dbReference type="SMART" id="SM00091">
    <property type="entry name" value="PAS"/>
    <property type="match status" value="2"/>
</dbReference>
<evidence type="ECO:0000256" key="1">
    <source>
        <dbReference type="PROSITE-ProRule" id="PRU00169"/>
    </source>
</evidence>
<dbReference type="NCBIfam" id="TIGR00254">
    <property type="entry name" value="GGDEF"/>
    <property type="match status" value="1"/>
</dbReference>
<evidence type="ECO:0000313" key="6">
    <source>
        <dbReference type="EMBL" id="MDD8059597.1"/>
    </source>
</evidence>
<evidence type="ECO:0000259" key="3">
    <source>
        <dbReference type="PROSITE" id="PS50112"/>
    </source>
</evidence>
<dbReference type="Pfam" id="PF00072">
    <property type="entry name" value="Response_reg"/>
    <property type="match status" value="1"/>
</dbReference>
<dbReference type="Gene3D" id="3.30.450.20">
    <property type="entry name" value="PAS domain"/>
    <property type="match status" value="2"/>
</dbReference>
<accession>A0ABT5TM82</accession>
<dbReference type="PROSITE" id="PS50883">
    <property type="entry name" value="EAL"/>
    <property type="match status" value="1"/>
</dbReference>
<name>A0ABT5TM82_9GAMM</name>
<proteinExistence type="predicted"/>
<dbReference type="InterPro" id="IPR052155">
    <property type="entry name" value="Biofilm_reg_signaling"/>
</dbReference>
<dbReference type="CDD" id="cd00130">
    <property type="entry name" value="PAS"/>
    <property type="match status" value="1"/>
</dbReference>
<dbReference type="InterPro" id="IPR001789">
    <property type="entry name" value="Sig_transdc_resp-reg_receiver"/>
</dbReference>
<evidence type="ECO:0000313" key="7">
    <source>
        <dbReference type="Proteomes" id="UP001213691"/>
    </source>
</evidence>
<organism evidence="6 7">
    <name type="scientific">Shewanella metallivivens</name>
    <dbReference type="NCBI Taxonomy" id="2872342"/>
    <lineage>
        <taxon>Bacteria</taxon>
        <taxon>Pseudomonadati</taxon>
        <taxon>Pseudomonadota</taxon>
        <taxon>Gammaproteobacteria</taxon>
        <taxon>Alteromonadales</taxon>
        <taxon>Shewanellaceae</taxon>
        <taxon>Shewanella</taxon>
    </lineage>
</organism>
<dbReference type="EMBL" id="JAQQPZ010000007">
    <property type="protein sequence ID" value="MDD8059597.1"/>
    <property type="molecule type" value="Genomic_DNA"/>
</dbReference>
<comment type="caution">
    <text evidence="6">The sequence shown here is derived from an EMBL/GenBank/DDBJ whole genome shotgun (WGS) entry which is preliminary data.</text>
</comment>
<feature type="domain" description="GGDEF" evidence="5">
    <location>
        <begin position="428"/>
        <end position="561"/>
    </location>
</feature>
<evidence type="ECO:0000259" key="4">
    <source>
        <dbReference type="PROSITE" id="PS50883"/>
    </source>
</evidence>
<dbReference type="PROSITE" id="PS50887">
    <property type="entry name" value="GGDEF"/>
    <property type="match status" value="1"/>
</dbReference>
<dbReference type="SUPFAM" id="SSF52172">
    <property type="entry name" value="CheY-like"/>
    <property type="match status" value="1"/>
</dbReference>
<dbReference type="SUPFAM" id="SSF55785">
    <property type="entry name" value="PYP-like sensor domain (PAS domain)"/>
    <property type="match status" value="2"/>
</dbReference>
<protein>
    <submittedName>
        <fullName evidence="6">EAL domain-containing protein</fullName>
    </submittedName>
</protein>
<dbReference type="Gene3D" id="3.20.20.450">
    <property type="entry name" value="EAL domain"/>
    <property type="match status" value="1"/>
</dbReference>
<dbReference type="PROSITE" id="PS50112">
    <property type="entry name" value="PAS"/>
    <property type="match status" value="1"/>
</dbReference>
<dbReference type="InterPro" id="IPR011006">
    <property type="entry name" value="CheY-like_superfamily"/>
</dbReference>
<dbReference type="Pfam" id="PF00989">
    <property type="entry name" value="PAS"/>
    <property type="match status" value="2"/>
</dbReference>
<dbReference type="SMART" id="SM00052">
    <property type="entry name" value="EAL"/>
    <property type="match status" value="1"/>
</dbReference>
<dbReference type="Gene3D" id="3.30.70.270">
    <property type="match status" value="1"/>
</dbReference>
<keyword evidence="1" id="KW-0597">Phosphoprotein</keyword>
<dbReference type="PROSITE" id="PS50110">
    <property type="entry name" value="RESPONSE_REGULATORY"/>
    <property type="match status" value="1"/>
</dbReference>
<feature type="modified residue" description="4-aspartylphosphate" evidence="1">
    <location>
        <position position="57"/>
    </location>
</feature>
<dbReference type="InterPro" id="IPR029787">
    <property type="entry name" value="Nucleotide_cyclase"/>
</dbReference>
<evidence type="ECO:0000259" key="2">
    <source>
        <dbReference type="PROSITE" id="PS50110"/>
    </source>
</evidence>
<dbReference type="Pfam" id="PF00563">
    <property type="entry name" value="EAL"/>
    <property type="match status" value="1"/>
</dbReference>
<dbReference type="InterPro" id="IPR000014">
    <property type="entry name" value="PAS"/>
</dbReference>
<dbReference type="Pfam" id="PF00990">
    <property type="entry name" value="GGDEF"/>
    <property type="match status" value="1"/>
</dbReference>
<feature type="domain" description="EAL" evidence="4">
    <location>
        <begin position="570"/>
        <end position="823"/>
    </location>
</feature>
<dbReference type="InterPro" id="IPR043128">
    <property type="entry name" value="Rev_trsase/Diguanyl_cyclase"/>
</dbReference>
<reference evidence="6 7" key="1">
    <citation type="submission" date="2023-02" db="EMBL/GenBank/DDBJ databases">
        <title>Genome sequence of Shewanella metallivivens ER-Te-42B-Light, sp. nov., enriched from sulfide tube worms (Riftia pachyptila) isolated from Explorer Ridge in the Pacific Ocean.</title>
        <authorList>
            <person name="Maltman C."/>
            <person name="Kuzyk S.B."/>
            <person name="Kyndt J.A."/>
            <person name="Yurkov V."/>
        </authorList>
    </citation>
    <scope>NUCLEOTIDE SEQUENCE [LARGE SCALE GENOMIC DNA]</scope>
    <source>
        <strain evidence="6 7">ER-Te-42B-Light</strain>
    </source>
</reference>
<keyword evidence="7" id="KW-1185">Reference proteome</keyword>
<dbReference type="SUPFAM" id="SSF55073">
    <property type="entry name" value="Nucleotide cyclase"/>
    <property type="match status" value="1"/>
</dbReference>
<dbReference type="Gene3D" id="3.40.50.2300">
    <property type="match status" value="1"/>
</dbReference>
<dbReference type="InterPro" id="IPR001633">
    <property type="entry name" value="EAL_dom"/>
</dbReference>
<dbReference type="CDD" id="cd01948">
    <property type="entry name" value="EAL"/>
    <property type="match status" value="1"/>
</dbReference>
<dbReference type="InterPro" id="IPR000160">
    <property type="entry name" value="GGDEF_dom"/>
</dbReference>
<dbReference type="SMART" id="SM00267">
    <property type="entry name" value="GGDEF"/>
    <property type="match status" value="1"/>
</dbReference>
<gene>
    <name evidence="6" type="ORF">PQR79_10835</name>
</gene>
<dbReference type="CDD" id="cd01949">
    <property type="entry name" value="GGDEF"/>
    <property type="match status" value="1"/>
</dbReference>
<dbReference type="Proteomes" id="UP001213691">
    <property type="component" value="Unassembled WGS sequence"/>
</dbReference>
<dbReference type="RefSeq" id="WP_238102845.1">
    <property type="nucleotide sequence ID" value="NZ_JAQQPZ010000007.1"/>
</dbReference>
<dbReference type="NCBIfam" id="TIGR00229">
    <property type="entry name" value="sensory_box"/>
    <property type="match status" value="1"/>
</dbReference>
<dbReference type="SMART" id="SM00448">
    <property type="entry name" value="REC"/>
    <property type="match status" value="1"/>
</dbReference>
<dbReference type="InterPro" id="IPR013767">
    <property type="entry name" value="PAS_fold"/>
</dbReference>
<dbReference type="PANTHER" id="PTHR44757">
    <property type="entry name" value="DIGUANYLATE CYCLASE DGCP"/>
    <property type="match status" value="1"/>
</dbReference>
<feature type="domain" description="Response regulatory" evidence="2">
    <location>
        <begin position="9"/>
        <end position="124"/>
    </location>
</feature>
<dbReference type="SUPFAM" id="SSF141868">
    <property type="entry name" value="EAL domain-like"/>
    <property type="match status" value="1"/>
</dbReference>
<feature type="domain" description="PAS" evidence="3">
    <location>
        <begin position="266"/>
        <end position="339"/>
    </location>
</feature>
<evidence type="ECO:0000259" key="5">
    <source>
        <dbReference type="PROSITE" id="PS50887"/>
    </source>
</evidence>
<dbReference type="InterPro" id="IPR035965">
    <property type="entry name" value="PAS-like_dom_sf"/>
</dbReference>
<dbReference type="InterPro" id="IPR035919">
    <property type="entry name" value="EAL_sf"/>
</dbReference>
<sequence>MKMKKKANVILLVDDEPANIKLLNNAVSALGKTYFASNGKEAIKMAHQVKPDLILLDIQMPGISGYEVCNAIMNVSALKDTAIIFVTAHGDTEHELKALQYGAVDFLQKPLNPLIVEARAKTHLELKNKQHQLNLTRGTLDSIIHHLPVFVAYWDEDLNNIFSNDIKGKWFGLTAEAMLHQRFSDVIKQNETLDGTAISVLLTAAEQVKLGKNMEFDLTFNASCSDAVFVSVSMVPTLLEGKFTGFVMLLNDITPMKVLQHDLHQDKELLKVTLNSIGDAVVTTDVNGIVNFMNPIASTLTGWSIEDAVDKPIEEIMPLTDSSGHFPMVNPIHIAIKERRIVGMAFNTLLHTRQCKKLEVEDSAAPILDEQGQTQGAIIVFHDVSETRAMALKMSHLANHDSLTNLPNRMLLQDRAERAINTAKRNNEKVAMFMIDIDNFKIVNDSVGHKSGDILLKKIANRLLDNSRNIDTVSRQGGDEFIILQPEITKLDQVASYAQRILALFAEPFYVNEKRFDLTCSIGLAVYPDDSMSIEMLHKHSDLAMYRAKELGRGRWHFYANEIGSSVLARHKLEQYLRHALQEQLFEVYYQAKIDIRDNQLVGMEALLRLRSADGMFISPAEFIPLAEECGQIVPIGNFVMRKACEDAISWQKMGLKRRVSINISPMQFAQDDFYDTVYKLVKELSIDTGLIEFEITEGVLAKDIERTRNVLESLQELGIKISIDDFGTGYSSLLYLKRFPIDILKIDKSFIDDMLDDESDEAIVDTIIGLANSLRMQLVAEGVETIEQVKALSAKGCFVMQGYYYCKPMPYLQMCHYLQENT</sequence>